<evidence type="ECO:0000313" key="3">
    <source>
        <dbReference type="Proteomes" id="UP001432322"/>
    </source>
</evidence>
<evidence type="ECO:0008006" key="4">
    <source>
        <dbReference type="Google" id="ProtNLM"/>
    </source>
</evidence>
<feature type="region of interest" description="Disordered" evidence="1">
    <location>
        <begin position="202"/>
        <end position="225"/>
    </location>
</feature>
<dbReference type="AlphaFoldDB" id="A0AAV5WIH4"/>
<gene>
    <name evidence="2" type="ORF">PFISCL1PPCAC_22757</name>
</gene>
<comment type="caution">
    <text evidence="2">The sequence shown here is derived from an EMBL/GenBank/DDBJ whole genome shotgun (WGS) entry which is preliminary data.</text>
</comment>
<feature type="compositionally biased region" description="Low complexity" evidence="1">
    <location>
        <begin position="211"/>
        <end position="222"/>
    </location>
</feature>
<evidence type="ECO:0000256" key="1">
    <source>
        <dbReference type="SAM" id="MobiDB-lite"/>
    </source>
</evidence>
<feature type="non-terminal residue" evidence="2">
    <location>
        <position position="254"/>
    </location>
</feature>
<dbReference type="EMBL" id="BTSY01000006">
    <property type="protein sequence ID" value="GMT31460.1"/>
    <property type="molecule type" value="Genomic_DNA"/>
</dbReference>
<proteinExistence type="predicted"/>
<evidence type="ECO:0000313" key="2">
    <source>
        <dbReference type="EMBL" id="GMT31460.1"/>
    </source>
</evidence>
<sequence>SPQSFCFTPSRVAAAGEKRRRCLSAIGRRGNFTSFFWDAHAELIRDMMSPDTSFSSNGSFCDYSYSDVEAEPRYCNIAEKDSHSLATGGDSGVASSACSVLSDASTKYSKIRSDRGLGHRSQSSSTIDYGTWDQRETTNKKRGGANAAAKGDERSELQQQQQQTRRAPQRNTYASASFHHSRVSAPEGRYSVSKRKVYEDFDMTPRVHRPSSSSSSSAATASKPARPCCWECFEARVERDRVSAGLPTRTAYLP</sequence>
<protein>
    <recommendedName>
        <fullName evidence="4">Unc-13</fullName>
    </recommendedName>
</protein>
<dbReference type="Proteomes" id="UP001432322">
    <property type="component" value="Unassembled WGS sequence"/>
</dbReference>
<name>A0AAV5WIH4_9BILA</name>
<organism evidence="2 3">
    <name type="scientific">Pristionchus fissidentatus</name>
    <dbReference type="NCBI Taxonomy" id="1538716"/>
    <lineage>
        <taxon>Eukaryota</taxon>
        <taxon>Metazoa</taxon>
        <taxon>Ecdysozoa</taxon>
        <taxon>Nematoda</taxon>
        <taxon>Chromadorea</taxon>
        <taxon>Rhabditida</taxon>
        <taxon>Rhabditina</taxon>
        <taxon>Diplogasteromorpha</taxon>
        <taxon>Diplogasteroidea</taxon>
        <taxon>Neodiplogasteridae</taxon>
        <taxon>Pristionchus</taxon>
    </lineage>
</organism>
<feature type="compositionally biased region" description="Polar residues" evidence="1">
    <location>
        <begin position="164"/>
        <end position="175"/>
    </location>
</feature>
<reference evidence="2" key="1">
    <citation type="submission" date="2023-10" db="EMBL/GenBank/DDBJ databases">
        <title>Genome assembly of Pristionchus species.</title>
        <authorList>
            <person name="Yoshida K."/>
            <person name="Sommer R.J."/>
        </authorList>
    </citation>
    <scope>NUCLEOTIDE SEQUENCE</scope>
    <source>
        <strain evidence="2">RS5133</strain>
    </source>
</reference>
<feature type="non-terminal residue" evidence="2">
    <location>
        <position position="1"/>
    </location>
</feature>
<feature type="region of interest" description="Disordered" evidence="1">
    <location>
        <begin position="111"/>
        <end position="189"/>
    </location>
</feature>
<keyword evidence="3" id="KW-1185">Reference proteome</keyword>
<accession>A0AAV5WIH4</accession>